<reference evidence="1" key="1">
    <citation type="submission" date="2020-02" db="EMBL/GenBank/DDBJ databases">
        <authorList>
            <person name="Meier V. D."/>
        </authorList>
    </citation>
    <scope>NUCLEOTIDE SEQUENCE</scope>
    <source>
        <strain evidence="1">AVDCRST_MAG77</strain>
    </source>
</reference>
<evidence type="ECO:0000313" key="1">
    <source>
        <dbReference type="EMBL" id="CAA9291149.1"/>
    </source>
</evidence>
<sequence length="31" mass="3698">MLLGASPFWLEYVDQVLDSEYWLPPNQRSSR</sequence>
<dbReference type="AlphaFoldDB" id="A0A6J4JZ59"/>
<organism evidence="1">
    <name type="scientific">uncultured Chloroflexota bacterium</name>
    <dbReference type="NCBI Taxonomy" id="166587"/>
    <lineage>
        <taxon>Bacteria</taxon>
        <taxon>Bacillati</taxon>
        <taxon>Chloroflexota</taxon>
        <taxon>environmental samples</taxon>
    </lineage>
</organism>
<dbReference type="EMBL" id="CADCTC010000251">
    <property type="protein sequence ID" value="CAA9291149.1"/>
    <property type="molecule type" value="Genomic_DNA"/>
</dbReference>
<gene>
    <name evidence="1" type="ORF">AVDCRST_MAG77-4740</name>
</gene>
<accession>A0A6J4JZ59</accession>
<name>A0A6J4JZ59_9CHLR</name>
<protein>
    <submittedName>
        <fullName evidence="1">Uncharacterized protein</fullName>
    </submittedName>
</protein>
<proteinExistence type="predicted"/>